<evidence type="ECO:0000256" key="2">
    <source>
        <dbReference type="ARBA" id="ARBA00004752"/>
    </source>
</evidence>
<keyword evidence="4 12" id="KW-0132">Cell division</keyword>
<feature type="compositionally biased region" description="Basic and acidic residues" evidence="13">
    <location>
        <begin position="438"/>
        <end position="448"/>
    </location>
</feature>
<dbReference type="InterPro" id="IPR036968">
    <property type="entry name" value="Enolpyruvate_Tfrase_sf"/>
</dbReference>
<dbReference type="GO" id="GO:0071555">
    <property type="term" value="P:cell wall organization"/>
    <property type="evidence" value="ECO:0007669"/>
    <property type="project" value="UniProtKB-KW"/>
</dbReference>
<evidence type="ECO:0000256" key="4">
    <source>
        <dbReference type="ARBA" id="ARBA00022618"/>
    </source>
</evidence>
<evidence type="ECO:0000313" key="16">
    <source>
        <dbReference type="Proteomes" id="UP000316855"/>
    </source>
</evidence>
<organism evidence="15 16">
    <name type="scientific">Gimesia algae</name>
    <dbReference type="NCBI Taxonomy" id="2527971"/>
    <lineage>
        <taxon>Bacteria</taxon>
        <taxon>Pseudomonadati</taxon>
        <taxon>Planctomycetota</taxon>
        <taxon>Planctomycetia</taxon>
        <taxon>Planctomycetales</taxon>
        <taxon>Planctomycetaceae</taxon>
        <taxon>Gimesia</taxon>
    </lineage>
</organism>
<keyword evidence="8 12" id="KW-0131">Cell cycle</keyword>
<reference evidence="15 16" key="1">
    <citation type="submission" date="2019-02" db="EMBL/GenBank/DDBJ databases">
        <title>Deep-cultivation of Planctomycetes and their phenomic and genomic characterization uncovers novel biology.</title>
        <authorList>
            <person name="Wiegand S."/>
            <person name="Jogler M."/>
            <person name="Boedeker C."/>
            <person name="Pinto D."/>
            <person name="Vollmers J."/>
            <person name="Rivas-Marin E."/>
            <person name="Kohn T."/>
            <person name="Peeters S.H."/>
            <person name="Heuer A."/>
            <person name="Rast P."/>
            <person name="Oberbeckmann S."/>
            <person name="Bunk B."/>
            <person name="Jeske O."/>
            <person name="Meyerdierks A."/>
            <person name="Storesund J.E."/>
            <person name="Kallscheuer N."/>
            <person name="Luecker S."/>
            <person name="Lage O.M."/>
            <person name="Pohl T."/>
            <person name="Merkel B.J."/>
            <person name="Hornburger P."/>
            <person name="Mueller R.-W."/>
            <person name="Bruemmer F."/>
            <person name="Labrenz M."/>
            <person name="Spormann A.M."/>
            <person name="Op den Camp H."/>
            <person name="Overmann J."/>
            <person name="Amann R."/>
            <person name="Jetten M.S.M."/>
            <person name="Mascher T."/>
            <person name="Medema M.H."/>
            <person name="Devos D.P."/>
            <person name="Kaster A.-K."/>
            <person name="Ovreas L."/>
            <person name="Rohde M."/>
            <person name="Galperin M.Y."/>
            <person name="Jogler C."/>
        </authorList>
    </citation>
    <scope>NUCLEOTIDE SEQUENCE [LARGE SCALE GENOMIC DNA]</scope>
    <source>
        <strain evidence="15 16">Pan161</strain>
    </source>
</reference>
<dbReference type="PROSITE" id="PS51257">
    <property type="entry name" value="PROKAR_LIPOPROTEIN"/>
    <property type="match status" value="1"/>
</dbReference>
<evidence type="ECO:0000256" key="5">
    <source>
        <dbReference type="ARBA" id="ARBA00022679"/>
    </source>
</evidence>
<feature type="domain" description="Enolpyruvate transferase" evidence="14">
    <location>
        <begin position="6"/>
        <end position="416"/>
    </location>
</feature>
<dbReference type="Pfam" id="PF00275">
    <property type="entry name" value="EPSP_synthase"/>
    <property type="match status" value="1"/>
</dbReference>
<dbReference type="Proteomes" id="UP000316855">
    <property type="component" value="Chromosome"/>
</dbReference>
<keyword evidence="16" id="KW-1185">Reference proteome</keyword>
<evidence type="ECO:0000256" key="1">
    <source>
        <dbReference type="ARBA" id="ARBA00004496"/>
    </source>
</evidence>
<comment type="subcellular location">
    <subcellularLocation>
        <location evidence="1 12">Cytoplasm</location>
    </subcellularLocation>
</comment>
<dbReference type="OrthoDB" id="9803760at2"/>
<protein>
    <recommendedName>
        <fullName evidence="12">UDP-N-acetylglucosamine 1-carboxyvinyltransferase</fullName>
        <ecNumber evidence="12">2.5.1.7</ecNumber>
    </recommendedName>
    <alternativeName>
        <fullName evidence="12">Enoylpyruvate transferase</fullName>
    </alternativeName>
    <alternativeName>
        <fullName evidence="12">UDP-N-acetylglucosamine enolpyruvyl transferase</fullName>
        <shortName evidence="12">EPT</shortName>
    </alternativeName>
</protein>
<evidence type="ECO:0000256" key="9">
    <source>
        <dbReference type="ARBA" id="ARBA00023316"/>
    </source>
</evidence>
<comment type="pathway">
    <text evidence="2 12">Cell wall biogenesis; peptidoglycan biosynthesis.</text>
</comment>
<evidence type="ECO:0000256" key="12">
    <source>
        <dbReference type="HAMAP-Rule" id="MF_00111"/>
    </source>
</evidence>
<accession>A0A517VG54</accession>
<proteinExistence type="inferred from homology"/>
<name>A0A517VG54_9PLAN</name>
<feature type="modified residue" description="2-(S-cysteinyl)pyruvic acid O-phosphothioketal" evidence="12">
    <location>
        <position position="117"/>
    </location>
</feature>
<evidence type="ECO:0000313" key="15">
    <source>
        <dbReference type="EMBL" id="QDT92006.1"/>
    </source>
</evidence>
<dbReference type="GO" id="GO:0019277">
    <property type="term" value="P:UDP-N-acetylgalactosamine biosynthetic process"/>
    <property type="evidence" value="ECO:0007669"/>
    <property type="project" value="InterPro"/>
</dbReference>
<feature type="binding site" evidence="12">
    <location>
        <position position="337"/>
    </location>
    <ligand>
        <name>UDP-N-acetyl-alpha-D-glucosamine</name>
        <dbReference type="ChEBI" id="CHEBI:57705"/>
    </ligand>
</feature>
<evidence type="ECO:0000256" key="10">
    <source>
        <dbReference type="ARBA" id="ARBA00038367"/>
    </source>
</evidence>
<dbReference type="NCBIfam" id="NF006873">
    <property type="entry name" value="PRK09369.1"/>
    <property type="match status" value="1"/>
</dbReference>
<dbReference type="EMBL" id="CP036343">
    <property type="protein sequence ID" value="QDT92006.1"/>
    <property type="molecule type" value="Genomic_DNA"/>
</dbReference>
<feature type="region of interest" description="Disordered" evidence="13">
    <location>
        <begin position="429"/>
        <end position="482"/>
    </location>
</feature>
<feature type="compositionally biased region" description="Polar residues" evidence="13">
    <location>
        <begin position="459"/>
        <end position="476"/>
    </location>
</feature>
<evidence type="ECO:0000256" key="6">
    <source>
        <dbReference type="ARBA" id="ARBA00022960"/>
    </source>
</evidence>
<evidence type="ECO:0000256" key="3">
    <source>
        <dbReference type="ARBA" id="ARBA00022490"/>
    </source>
</evidence>
<dbReference type="Gene3D" id="3.65.10.10">
    <property type="entry name" value="Enolpyruvate transferase domain"/>
    <property type="match status" value="2"/>
</dbReference>
<evidence type="ECO:0000256" key="8">
    <source>
        <dbReference type="ARBA" id="ARBA00023306"/>
    </source>
</evidence>
<keyword evidence="6 12" id="KW-0133">Cell shape</keyword>
<comment type="function">
    <text evidence="12">Cell wall formation. Adds enolpyruvyl to UDP-N-acetylglucosamine.</text>
</comment>
<dbReference type="InterPro" id="IPR050068">
    <property type="entry name" value="MurA_subfamily"/>
</dbReference>
<dbReference type="RefSeq" id="WP_145229328.1">
    <property type="nucleotide sequence ID" value="NZ_CP036343.1"/>
</dbReference>
<evidence type="ECO:0000256" key="7">
    <source>
        <dbReference type="ARBA" id="ARBA00022984"/>
    </source>
</evidence>
<feature type="binding site" evidence="12">
    <location>
        <begin position="22"/>
        <end position="23"/>
    </location>
    <ligand>
        <name>phosphoenolpyruvate</name>
        <dbReference type="ChEBI" id="CHEBI:58702"/>
    </ligand>
</feature>
<sequence>MDMFIVRGGERLSGSVSVSGAKNSALPLMAAAMACEGETTLCSIPDLVDVKTQSQVLGSLGMDVNRDPDGALSLKTVDETSCIADYELVRRMRASVCVLGPLLAKRRMACVSLPGGCNIGDRPIDLHLKGLSALGAQIRVDRGYVIARADRLRGANIFLGGAFGSTVTGTCNVMIAAALAEGTTTIESAACEPEVVDVGNFLNAAGAKIKGLGTPFLTIEGVEQLNGVKHEVIPDRIEAATLMIAAAITGGDVCLNKVRPDHITAVIEKLREIGVTVQLEFPDQPAKKQSVTVQVTQPLRSIDCIALPYPGIPTDVQAQLMSLLACIPGISIVTDKVFPDRFMHASELARMGANIRRESASAILNGVSRLSGACVMASDLRASAALVLAGLAAEGETVIRRIYHLDRGYERLEEKLISLGAHVERVRDEPQNMPDSLKLTDGESRPSHSELLAALTGPHWNQNTGQHNSESMTSSQDHADED</sequence>
<evidence type="ECO:0000259" key="14">
    <source>
        <dbReference type="Pfam" id="PF00275"/>
    </source>
</evidence>
<keyword evidence="3 12" id="KW-0963">Cytoplasm</keyword>
<feature type="active site" description="Proton donor" evidence="12">
    <location>
        <position position="117"/>
    </location>
</feature>
<dbReference type="KEGG" id="gax:Pan161_36700"/>
<keyword evidence="5 12" id="KW-0808">Transferase</keyword>
<comment type="similarity">
    <text evidence="10 12">Belongs to the EPSP synthase family. MurA subfamily.</text>
</comment>
<keyword evidence="9 12" id="KW-0961">Cell wall biogenesis/degradation</keyword>
<dbReference type="GO" id="GO:0008360">
    <property type="term" value="P:regulation of cell shape"/>
    <property type="evidence" value="ECO:0007669"/>
    <property type="project" value="UniProtKB-KW"/>
</dbReference>
<gene>
    <name evidence="12 15" type="primary">murA</name>
    <name evidence="15" type="ORF">Pan161_36700</name>
</gene>
<dbReference type="GO" id="GO:0008760">
    <property type="term" value="F:UDP-N-acetylglucosamine 1-carboxyvinyltransferase activity"/>
    <property type="evidence" value="ECO:0007669"/>
    <property type="project" value="UniProtKB-UniRule"/>
</dbReference>
<dbReference type="EC" id="2.5.1.7" evidence="12"/>
<feature type="binding site" evidence="12">
    <location>
        <position position="93"/>
    </location>
    <ligand>
        <name>UDP-N-acetyl-alpha-D-glucosamine</name>
        <dbReference type="ChEBI" id="CHEBI:57705"/>
    </ligand>
</feature>
<keyword evidence="12" id="KW-0670">Pyruvate</keyword>
<evidence type="ECO:0000256" key="11">
    <source>
        <dbReference type="ARBA" id="ARBA00047527"/>
    </source>
</evidence>
<evidence type="ECO:0000256" key="13">
    <source>
        <dbReference type="SAM" id="MobiDB-lite"/>
    </source>
</evidence>
<dbReference type="PANTHER" id="PTHR43783">
    <property type="entry name" value="UDP-N-ACETYLGLUCOSAMINE 1-CARBOXYVINYLTRANSFERASE"/>
    <property type="match status" value="1"/>
</dbReference>
<dbReference type="GO" id="GO:0005737">
    <property type="term" value="C:cytoplasm"/>
    <property type="evidence" value="ECO:0007669"/>
    <property type="project" value="UniProtKB-SubCell"/>
</dbReference>
<dbReference type="HAMAP" id="MF_00111">
    <property type="entry name" value="MurA"/>
    <property type="match status" value="1"/>
</dbReference>
<feature type="binding site" evidence="12">
    <location>
        <begin position="122"/>
        <end position="126"/>
    </location>
    <ligand>
        <name>UDP-N-acetyl-alpha-D-glucosamine</name>
        <dbReference type="ChEBI" id="CHEBI:57705"/>
    </ligand>
</feature>
<keyword evidence="7 12" id="KW-0573">Peptidoglycan synthesis</keyword>
<dbReference type="GO" id="GO:0051301">
    <property type="term" value="P:cell division"/>
    <property type="evidence" value="ECO:0007669"/>
    <property type="project" value="UniProtKB-KW"/>
</dbReference>
<comment type="catalytic activity">
    <reaction evidence="11 12">
        <text>phosphoenolpyruvate + UDP-N-acetyl-alpha-D-glucosamine = UDP-N-acetyl-3-O-(1-carboxyvinyl)-alpha-D-glucosamine + phosphate</text>
        <dbReference type="Rhea" id="RHEA:18681"/>
        <dbReference type="ChEBI" id="CHEBI:43474"/>
        <dbReference type="ChEBI" id="CHEBI:57705"/>
        <dbReference type="ChEBI" id="CHEBI:58702"/>
        <dbReference type="ChEBI" id="CHEBI:68483"/>
        <dbReference type="EC" id="2.5.1.7"/>
    </reaction>
</comment>
<dbReference type="CDD" id="cd01555">
    <property type="entry name" value="UdpNAET"/>
    <property type="match status" value="1"/>
</dbReference>
<dbReference type="GO" id="GO:0009252">
    <property type="term" value="P:peptidoglycan biosynthetic process"/>
    <property type="evidence" value="ECO:0007669"/>
    <property type="project" value="UniProtKB-UniRule"/>
</dbReference>
<feature type="binding site" evidence="12">
    <location>
        <position position="315"/>
    </location>
    <ligand>
        <name>UDP-N-acetyl-alpha-D-glucosamine</name>
        <dbReference type="ChEBI" id="CHEBI:57705"/>
    </ligand>
</feature>
<dbReference type="SUPFAM" id="SSF55205">
    <property type="entry name" value="EPT/RTPC-like"/>
    <property type="match status" value="1"/>
</dbReference>
<dbReference type="NCBIfam" id="TIGR01072">
    <property type="entry name" value="murA"/>
    <property type="match status" value="1"/>
</dbReference>
<dbReference type="InterPro" id="IPR001986">
    <property type="entry name" value="Enolpyruvate_Tfrase_dom"/>
</dbReference>
<dbReference type="PANTHER" id="PTHR43783:SF1">
    <property type="entry name" value="UDP-N-ACETYLGLUCOSAMINE 1-CARBOXYVINYLTRANSFERASE"/>
    <property type="match status" value="1"/>
</dbReference>
<dbReference type="AlphaFoldDB" id="A0A517VG54"/>
<dbReference type="InterPro" id="IPR013792">
    <property type="entry name" value="RNA3'P_cycl/enolpyr_Trfase_a/b"/>
</dbReference>
<dbReference type="InterPro" id="IPR005750">
    <property type="entry name" value="UDP_GlcNAc_COvinyl_MurA"/>
</dbReference>
<dbReference type="UniPathway" id="UPA00219"/>
<comment type="caution">
    <text evidence="12">Lacks conserved residue(s) required for the propagation of feature annotation.</text>
</comment>